<dbReference type="Proteomes" id="UP000076798">
    <property type="component" value="Unassembled WGS sequence"/>
</dbReference>
<dbReference type="AlphaFoldDB" id="A0A166FGX3"/>
<evidence type="ECO:0000313" key="1">
    <source>
        <dbReference type="EMBL" id="KZT40630.1"/>
    </source>
</evidence>
<protein>
    <submittedName>
        <fullName evidence="1">Uncharacterized protein</fullName>
    </submittedName>
</protein>
<sequence>MKLYRLSKAELPDSFQTSYVTVANVPTPVPKYNYDEIDVERAAWRKYGGPEGFEAYLEYLYQIHENRNTDAKFLVPFTYALKYSAGNTWGRSRACAEMKAQFPSWLWTACNEDLDWWEANVEEGASYDFKEKRADALRLAKRRLVDRERYPARSALLPPSLSVSYLRAVLSQAPTSAGLSEEEKDARFSVVRDNIHDSWTEYYWKQDYLTPLFEALIGVIEEHGIEGWKSVRWEVYDKFRECQLATIHYRPEGRHGPSWEDEACAWLKGYMEPSPGAYLQRRRQHQKVEAGRR</sequence>
<dbReference type="OrthoDB" id="3058642at2759"/>
<organism evidence="1 2">
    <name type="scientific">Sistotremastrum suecicum HHB10207 ss-3</name>
    <dbReference type="NCBI Taxonomy" id="1314776"/>
    <lineage>
        <taxon>Eukaryota</taxon>
        <taxon>Fungi</taxon>
        <taxon>Dikarya</taxon>
        <taxon>Basidiomycota</taxon>
        <taxon>Agaricomycotina</taxon>
        <taxon>Agaricomycetes</taxon>
        <taxon>Sistotremastrales</taxon>
        <taxon>Sistotremastraceae</taxon>
        <taxon>Sistotremastrum</taxon>
    </lineage>
</organism>
<dbReference type="CDD" id="cd21075">
    <property type="entry name" value="DBD_XPA-like"/>
    <property type="match status" value="1"/>
</dbReference>
<gene>
    <name evidence="1" type="ORF">SISSUDRAFT_1043959</name>
</gene>
<reference evidence="1 2" key="1">
    <citation type="journal article" date="2016" name="Mol. Biol. Evol.">
        <title>Comparative Genomics of Early-Diverging Mushroom-Forming Fungi Provides Insights into the Origins of Lignocellulose Decay Capabilities.</title>
        <authorList>
            <person name="Nagy L.G."/>
            <person name="Riley R."/>
            <person name="Tritt A."/>
            <person name="Adam C."/>
            <person name="Daum C."/>
            <person name="Floudas D."/>
            <person name="Sun H."/>
            <person name="Yadav J.S."/>
            <person name="Pangilinan J."/>
            <person name="Larsson K.H."/>
            <person name="Matsuura K."/>
            <person name="Barry K."/>
            <person name="Labutti K."/>
            <person name="Kuo R."/>
            <person name="Ohm R.A."/>
            <person name="Bhattacharya S.S."/>
            <person name="Shirouzu T."/>
            <person name="Yoshinaga Y."/>
            <person name="Martin F.M."/>
            <person name="Grigoriev I.V."/>
            <person name="Hibbett D.S."/>
        </authorList>
    </citation>
    <scope>NUCLEOTIDE SEQUENCE [LARGE SCALE GENOMIC DNA]</scope>
    <source>
        <strain evidence="1 2">HHB10207 ss-3</strain>
    </source>
</reference>
<proteinExistence type="predicted"/>
<accession>A0A166FGX3</accession>
<keyword evidence="2" id="KW-1185">Reference proteome</keyword>
<dbReference type="EMBL" id="KV428030">
    <property type="protein sequence ID" value="KZT40630.1"/>
    <property type="molecule type" value="Genomic_DNA"/>
</dbReference>
<name>A0A166FGX3_9AGAM</name>
<evidence type="ECO:0000313" key="2">
    <source>
        <dbReference type="Proteomes" id="UP000076798"/>
    </source>
</evidence>